<reference evidence="2 3" key="1">
    <citation type="journal article" date="2013" name="Stand. Genomic Sci.">
        <title>Genomic Encyclopedia of Type Strains, Phase I: The one thousand microbial genomes (KMG-I) project.</title>
        <authorList>
            <person name="Kyrpides N.C."/>
            <person name="Woyke T."/>
            <person name="Eisen J.A."/>
            <person name="Garrity G."/>
            <person name="Lilburn T.G."/>
            <person name="Beck B.J."/>
            <person name="Whitman W.B."/>
            <person name="Hugenholtz P."/>
            <person name="Klenk H.P."/>
        </authorList>
    </citation>
    <scope>NUCLEOTIDE SEQUENCE [LARGE SCALE GENOMIC DNA]</scope>
    <source>
        <strain evidence="2 3">DSM 45044</strain>
    </source>
</reference>
<name>A0A562ULQ0_9ACTN</name>
<dbReference type="InterPro" id="IPR050765">
    <property type="entry name" value="Riboflavin_Biosynth_HTPR"/>
</dbReference>
<dbReference type="RefSeq" id="WP_147144591.1">
    <property type="nucleotide sequence ID" value="NZ_BAABIJ010000002.1"/>
</dbReference>
<organism evidence="2 3">
    <name type="scientific">Stackebrandtia albiflava</name>
    <dbReference type="NCBI Taxonomy" id="406432"/>
    <lineage>
        <taxon>Bacteria</taxon>
        <taxon>Bacillati</taxon>
        <taxon>Actinomycetota</taxon>
        <taxon>Actinomycetes</taxon>
        <taxon>Glycomycetales</taxon>
        <taxon>Glycomycetaceae</taxon>
        <taxon>Stackebrandtia</taxon>
    </lineage>
</organism>
<comment type="caution">
    <text evidence="2">The sequence shown here is derived from an EMBL/GenBank/DDBJ whole genome shotgun (WGS) entry which is preliminary data.</text>
</comment>
<dbReference type="InterPro" id="IPR002734">
    <property type="entry name" value="RibDG_C"/>
</dbReference>
<evidence type="ECO:0000313" key="2">
    <source>
        <dbReference type="EMBL" id="TWJ06516.1"/>
    </source>
</evidence>
<dbReference type="PANTHER" id="PTHR38011:SF11">
    <property type="entry name" value="2,5-DIAMINO-6-RIBOSYLAMINO-4(3H)-PYRIMIDINONE 5'-PHOSPHATE REDUCTASE"/>
    <property type="match status" value="1"/>
</dbReference>
<gene>
    <name evidence="2" type="ORF">LX16_5253</name>
</gene>
<dbReference type="InterPro" id="IPR024072">
    <property type="entry name" value="DHFR-like_dom_sf"/>
</dbReference>
<evidence type="ECO:0000259" key="1">
    <source>
        <dbReference type="Pfam" id="PF01872"/>
    </source>
</evidence>
<dbReference type="Pfam" id="PF01872">
    <property type="entry name" value="RibD_C"/>
    <property type="match status" value="1"/>
</dbReference>
<feature type="domain" description="Bacterial bifunctional deaminase-reductase C-terminal" evidence="1">
    <location>
        <begin position="4"/>
        <end position="179"/>
    </location>
</feature>
<dbReference type="AlphaFoldDB" id="A0A562ULQ0"/>
<proteinExistence type="predicted"/>
<dbReference type="GO" id="GO:0008703">
    <property type="term" value="F:5-amino-6-(5-phosphoribosylamino)uracil reductase activity"/>
    <property type="evidence" value="ECO:0007669"/>
    <property type="project" value="InterPro"/>
</dbReference>
<dbReference type="GO" id="GO:0009231">
    <property type="term" value="P:riboflavin biosynthetic process"/>
    <property type="evidence" value="ECO:0007669"/>
    <property type="project" value="InterPro"/>
</dbReference>
<accession>A0A562ULQ0</accession>
<sequence>MRSLVYFVGVTADGFIAAPDGSLDHFAVTPELVEFVTTEYPETLPAPAREAMGVADAPNRHFDTVIMGHTTYRLGVEQGVTSPYPHLRQYVATSRAGVGDPAVTVVADPVAAVRRWKSEPGGDIWLAGGGTLAAALVSEIDRLVFKVYPVVAGTGVPVFGGGFTPRHLTSTGTERLAGGHLIQEYSLT</sequence>
<dbReference type="OrthoDB" id="195113at2"/>
<dbReference type="PANTHER" id="PTHR38011">
    <property type="entry name" value="DIHYDROFOLATE REDUCTASE FAMILY PROTEIN (AFU_ORTHOLOGUE AFUA_8G06820)"/>
    <property type="match status" value="1"/>
</dbReference>
<protein>
    <submittedName>
        <fullName evidence="2">RibD domain-containing protein</fullName>
    </submittedName>
</protein>
<dbReference type="SUPFAM" id="SSF53597">
    <property type="entry name" value="Dihydrofolate reductase-like"/>
    <property type="match status" value="1"/>
</dbReference>
<evidence type="ECO:0000313" key="3">
    <source>
        <dbReference type="Proteomes" id="UP000321617"/>
    </source>
</evidence>
<keyword evidence="3" id="KW-1185">Reference proteome</keyword>
<dbReference type="Gene3D" id="3.40.430.10">
    <property type="entry name" value="Dihydrofolate Reductase, subunit A"/>
    <property type="match status" value="1"/>
</dbReference>
<dbReference type="Proteomes" id="UP000321617">
    <property type="component" value="Unassembled WGS sequence"/>
</dbReference>
<dbReference type="EMBL" id="VLLL01000012">
    <property type="protein sequence ID" value="TWJ06516.1"/>
    <property type="molecule type" value="Genomic_DNA"/>
</dbReference>